<name>A0A5K7Z094_9BACT</name>
<dbReference type="Pfam" id="PF13458">
    <property type="entry name" value="Peripla_BP_6"/>
    <property type="match status" value="1"/>
</dbReference>
<accession>A0A5K7Z094</accession>
<evidence type="ECO:0000256" key="4">
    <source>
        <dbReference type="ARBA" id="ARBA00022970"/>
    </source>
</evidence>
<evidence type="ECO:0000313" key="7">
    <source>
        <dbReference type="Proteomes" id="UP000427769"/>
    </source>
</evidence>
<protein>
    <submittedName>
        <fullName evidence="6">ABC transporter substrate-binding protein</fullName>
    </submittedName>
</protein>
<dbReference type="SUPFAM" id="SSF53822">
    <property type="entry name" value="Periplasmic binding protein-like I"/>
    <property type="match status" value="1"/>
</dbReference>
<dbReference type="CDD" id="cd19983">
    <property type="entry name" value="PBP1_ABC_HAAT-like"/>
    <property type="match status" value="1"/>
</dbReference>
<dbReference type="PANTHER" id="PTHR30483">
    <property type="entry name" value="LEUCINE-SPECIFIC-BINDING PROTEIN"/>
    <property type="match status" value="1"/>
</dbReference>
<organism evidence="6 7">
    <name type="scientific">Desulfosarcina widdelii</name>
    <dbReference type="NCBI Taxonomy" id="947919"/>
    <lineage>
        <taxon>Bacteria</taxon>
        <taxon>Pseudomonadati</taxon>
        <taxon>Thermodesulfobacteriota</taxon>
        <taxon>Desulfobacteria</taxon>
        <taxon>Desulfobacterales</taxon>
        <taxon>Desulfosarcinaceae</taxon>
        <taxon>Desulfosarcina</taxon>
    </lineage>
</organism>
<dbReference type="GO" id="GO:0006865">
    <property type="term" value="P:amino acid transport"/>
    <property type="evidence" value="ECO:0007669"/>
    <property type="project" value="UniProtKB-KW"/>
</dbReference>
<dbReference type="Proteomes" id="UP000427769">
    <property type="component" value="Chromosome"/>
</dbReference>
<evidence type="ECO:0000259" key="5">
    <source>
        <dbReference type="Pfam" id="PF13458"/>
    </source>
</evidence>
<dbReference type="PROSITE" id="PS51257">
    <property type="entry name" value="PROKAR_LIPOPROTEIN"/>
    <property type="match status" value="1"/>
</dbReference>
<dbReference type="InterPro" id="IPR051010">
    <property type="entry name" value="BCAA_transport"/>
</dbReference>
<dbReference type="Gene3D" id="3.40.50.2300">
    <property type="match status" value="2"/>
</dbReference>
<keyword evidence="7" id="KW-1185">Reference proteome</keyword>
<keyword evidence="4" id="KW-0029">Amino-acid transport</keyword>
<gene>
    <name evidence="6" type="ORF">DSCW_28090</name>
</gene>
<evidence type="ECO:0000256" key="3">
    <source>
        <dbReference type="ARBA" id="ARBA00022729"/>
    </source>
</evidence>
<dbReference type="AlphaFoldDB" id="A0A5K7Z094"/>
<dbReference type="EMBL" id="AP021875">
    <property type="protein sequence ID" value="BBO75392.1"/>
    <property type="molecule type" value="Genomic_DNA"/>
</dbReference>
<dbReference type="RefSeq" id="WP_155304320.1">
    <property type="nucleotide sequence ID" value="NZ_AP021875.1"/>
</dbReference>
<keyword evidence="2" id="KW-0813">Transport</keyword>
<evidence type="ECO:0000256" key="2">
    <source>
        <dbReference type="ARBA" id="ARBA00022448"/>
    </source>
</evidence>
<comment type="similarity">
    <text evidence="1">Belongs to the leucine-binding protein family.</text>
</comment>
<evidence type="ECO:0000256" key="1">
    <source>
        <dbReference type="ARBA" id="ARBA00010062"/>
    </source>
</evidence>
<dbReference type="InterPro" id="IPR028081">
    <property type="entry name" value="Leu-bd"/>
</dbReference>
<dbReference type="OrthoDB" id="9783240at2"/>
<reference evidence="6 7" key="1">
    <citation type="submission" date="2019-11" db="EMBL/GenBank/DDBJ databases">
        <title>Comparative genomics of hydrocarbon-degrading Desulfosarcina strains.</title>
        <authorList>
            <person name="Watanabe M."/>
            <person name="Kojima H."/>
            <person name="Fukui M."/>
        </authorList>
    </citation>
    <scope>NUCLEOTIDE SEQUENCE [LARGE SCALE GENOMIC DNA]</scope>
    <source>
        <strain evidence="6 7">PP31</strain>
    </source>
</reference>
<dbReference type="KEGG" id="dwd:DSCW_28090"/>
<proteinExistence type="inferred from homology"/>
<sequence>MRTVLSNTHRYCRYRFWICLGILIGIALTACSSKEPIRIGFVGGTSGRVADLGISGRDAVQLAIEACNRVGGIDGRPVQLIIKNDEQNPDLARQAVKDLVGQEVAAIVGPMTSDMAMAVAPLLNEARIITVSPTATTQKLSGLDDYFLRVSSTTREYAGKSARYHVNSGTMRRIAATYTLSNRSFCENWLENFAAVFNENGGEIITTIGFATDKGGSFLNVARELLAAGPDGILIVANSMDSALFCQQIRKLDAAIPITLADWGATERLLELGGNAVEGVTVVQTFDRDSPAPRYQEFRKAYFERYQREPGFPGVYSHDAVQVVLTALRSQKKSQNLKETILKIKTFEGLQGAFSFDEFGDVKRGNASISIVRNRKFVVID</sequence>
<dbReference type="InterPro" id="IPR000709">
    <property type="entry name" value="Leu_Ile_Val-bd"/>
</dbReference>
<keyword evidence="3" id="KW-0732">Signal</keyword>
<dbReference type="PANTHER" id="PTHR30483:SF6">
    <property type="entry name" value="PERIPLASMIC BINDING PROTEIN OF ABC TRANSPORTER FOR NATURAL AMINO ACIDS"/>
    <property type="match status" value="1"/>
</dbReference>
<feature type="domain" description="Leucine-binding protein" evidence="5">
    <location>
        <begin position="36"/>
        <end position="357"/>
    </location>
</feature>
<dbReference type="PRINTS" id="PR00337">
    <property type="entry name" value="LEUILEVALBP"/>
</dbReference>
<evidence type="ECO:0000313" key="6">
    <source>
        <dbReference type="EMBL" id="BBO75392.1"/>
    </source>
</evidence>
<dbReference type="InterPro" id="IPR028082">
    <property type="entry name" value="Peripla_BP_I"/>
</dbReference>